<gene>
    <name evidence="3" type="ORF">GOSPT_125_00250</name>
</gene>
<keyword evidence="2" id="KW-1133">Transmembrane helix</keyword>
<evidence type="ECO:0000256" key="2">
    <source>
        <dbReference type="SAM" id="Phobius"/>
    </source>
</evidence>
<sequence>MVNRMGSLLKRIWASAPIWAWVVMIVCVVVLVVGLVVSGNRTSGVSSTASSGTPSNAAPSSAAPTATPATVAFMDSAKAAPKTPKTIVLLGDATGADQQGWAPTLGSAISKALDRPVATKYWNTSTEVYGPMTGLGEGANGPIGYWNGSTAGKGPSYAQQNLAKLIRPEVTPDLILLNYTATPDQSTPLAAQVQPLIDQLTKKYPNAKIAVIKQSVDGASSDPSAGYAAAMDAEGIQVIDVHGAFPSADATKAVLTAFGLSSQ</sequence>
<organism evidence="3 4">
    <name type="scientific">Gordonia sputi NBRC 100414</name>
    <dbReference type="NCBI Taxonomy" id="1089453"/>
    <lineage>
        <taxon>Bacteria</taxon>
        <taxon>Bacillati</taxon>
        <taxon>Actinomycetota</taxon>
        <taxon>Actinomycetes</taxon>
        <taxon>Mycobacteriales</taxon>
        <taxon>Gordoniaceae</taxon>
        <taxon>Gordonia</taxon>
    </lineage>
</organism>
<comment type="caution">
    <text evidence="3">The sequence shown here is derived from an EMBL/GenBank/DDBJ whole genome shotgun (WGS) entry which is preliminary data.</text>
</comment>
<evidence type="ECO:0000313" key="3">
    <source>
        <dbReference type="EMBL" id="GAB41258.1"/>
    </source>
</evidence>
<proteinExistence type="predicted"/>
<evidence type="ECO:0000313" key="4">
    <source>
        <dbReference type="Proteomes" id="UP000005845"/>
    </source>
</evidence>
<protein>
    <recommendedName>
        <fullName evidence="5">SGNH hydrolase-type esterase domain-containing protein</fullName>
    </recommendedName>
</protein>
<reference evidence="3 4" key="1">
    <citation type="submission" date="2012-02" db="EMBL/GenBank/DDBJ databases">
        <title>Whole genome shotgun sequence of Gordonia sputi NBRC 100414.</title>
        <authorList>
            <person name="Yoshida I."/>
            <person name="Hosoyama A."/>
            <person name="Tsuchikane K."/>
            <person name="Katsumata H."/>
            <person name="Yamazaki S."/>
            <person name="Fujita N."/>
        </authorList>
    </citation>
    <scope>NUCLEOTIDE SEQUENCE [LARGE SCALE GENOMIC DNA]</scope>
    <source>
        <strain evidence="3 4">NBRC 100414</strain>
    </source>
</reference>
<name>H5U6A0_9ACTN</name>
<dbReference type="AlphaFoldDB" id="H5U6A0"/>
<evidence type="ECO:0000256" key="1">
    <source>
        <dbReference type="SAM" id="MobiDB-lite"/>
    </source>
</evidence>
<dbReference type="EMBL" id="BAFC01000123">
    <property type="protein sequence ID" value="GAB41258.1"/>
    <property type="molecule type" value="Genomic_DNA"/>
</dbReference>
<accession>H5U6A0</accession>
<dbReference type="eggNOG" id="COG2755">
    <property type="taxonomic scope" value="Bacteria"/>
</dbReference>
<dbReference type="Proteomes" id="UP000005845">
    <property type="component" value="Unassembled WGS sequence"/>
</dbReference>
<feature type="transmembrane region" description="Helical" evidence="2">
    <location>
        <begin position="12"/>
        <end position="37"/>
    </location>
</feature>
<feature type="region of interest" description="Disordered" evidence="1">
    <location>
        <begin position="44"/>
        <end position="64"/>
    </location>
</feature>
<keyword evidence="4" id="KW-1185">Reference proteome</keyword>
<evidence type="ECO:0008006" key="5">
    <source>
        <dbReference type="Google" id="ProtNLM"/>
    </source>
</evidence>
<keyword evidence="2" id="KW-0472">Membrane</keyword>
<keyword evidence="2" id="KW-0812">Transmembrane</keyword>